<comment type="caution">
    <text evidence="1">The sequence shown here is derived from an EMBL/GenBank/DDBJ whole genome shotgun (WGS) entry which is preliminary data.</text>
</comment>
<dbReference type="EMBL" id="WVUH01000019">
    <property type="protein sequence ID" value="MBO4205280.1"/>
    <property type="molecule type" value="Genomic_DNA"/>
</dbReference>
<accession>A0ABS3VL82</accession>
<feature type="non-terminal residue" evidence="1">
    <location>
        <position position="33"/>
    </location>
</feature>
<reference evidence="1 2" key="1">
    <citation type="submission" date="2019-12" db="EMBL/GenBank/DDBJ databases">
        <title>Whole genome sequencing of endophytic Actinobacterium Micromonospora sp. MPMI6T.</title>
        <authorList>
            <person name="Evv R."/>
            <person name="Podile A.R."/>
        </authorList>
    </citation>
    <scope>NUCLEOTIDE SEQUENCE [LARGE SCALE GENOMIC DNA]</scope>
    <source>
        <strain evidence="1 2">MPMI6</strain>
    </source>
</reference>
<evidence type="ECO:0000313" key="1">
    <source>
        <dbReference type="EMBL" id="MBO4205280.1"/>
    </source>
</evidence>
<gene>
    <name evidence="1" type="ORF">GSF22_04530</name>
</gene>
<dbReference type="Proteomes" id="UP000823521">
    <property type="component" value="Unassembled WGS sequence"/>
</dbReference>
<proteinExistence type="predicted"/>
<evidence type="ECO:0000313" key="2">
    <source>
        <dbReference type="Proteomes" id="UP000823521"/>
    </source>
</evidence>
<organism evidence="1 2">
    <name type="scientific">Micromonospora echinofusca</name>
    <dbReference type="NCBI Taxonomy" id="47858"/>
    <lineage>
        <taxon>Bacteria</taxon>
        <taxon>Bacillati</taxon>
        <taxon>Actinomycetota</taxon>
        <taxon>Actinomycetes</taxon>
        <taxon>Micromonosporales</taxon>
        <taxon>Micromonosporaceae</taxon>
        <taxon>Micromonospora</taxon>
    </lineage>
</organism>
<protein>
    <submittedName>
        <fullName evidence="1">Cellulose-binding protein</fullName>
    </submittedName>
</protein>
<keyword evidence="2" id="KW-1185">Reference proteome</keyword>
<name>A0ABS3VL82_MICEH</name>
<sequence>MRRRIAVPLLAAGTVASTLAVAAPAQAHGYVSS</sequence>